<dbReference type="PANTHER" id="PTHR43037:SF4">
    <property type="entry name" value="PEPTIDASE S9 PROLYL OLIGOPEPTIDASE CATALYTIC DOMAIN-CONTAINING PROTEIN"/>
    <property type="match status" value="1"/>
</dbReference>
<reference evidence="3" key="1">
    <citation type="journal article" date="2019" name="Int. J. Syst. Evol. Microbiol.">
        <title>The Global Catalogue of Microorganisms (GCM) 10K type strain sequencing project: providing services to taxonomists for standard genome sequencing and annotation.</title>
        <authorList>
            <consortium name="The Broad Institute Genomics Platform"/>
            <consortium name="The Broad Institute Genome Sequencing Center for Infectious Disease"/>
            <person name="Wu L."/>
            <person name="Ma J."/>
        </authorList>
    </citation>
    <scope>NUCLEOTIDE SEQUENCE [LARGE SCALE GENOMIC DNA]</scope>
    <source>
        <strain evidence="3">JCM 18054</strain>
    </source>
</reference>
<dbReference type="Proteomes" id="UP001500192">
    <property type="component" value="Unassembled WGS sequence"/>
</dbReference>
<evidence type="ECO:0000256" key="1">
    <source>
        <dbReference type="ARBA" id="ARBA00022729"/>
    </source>
</evidence>
<keyword evidence="1" id="KW-0732">Signal</keyword>
<evidence type="ECO:0000313" key="3">
    <source>
        <dbReference type="Proteomes" id="UP001500192"/>
    </source>
</evidence>
<evidence type="ECO:0000313" key="2">
    <source>
        <dbReference type="EMBL" id="GAA5167725.1"/>
    </source>
</evidence>
<dbReference type="PANTHER" id="PTHR43037">
    <property type="entry name" value="UNNAMED PRODUCT-RELATED"/>
    <property type="match status" value="1"/>
</dbReference>
<dbReference type="InterPro" id="IPR050955">
    <property type="entry name" value="Plant_Biomass_Hydrol_Est"/>
</dbReference>
<sequence length="289" mass="31029">MIRVADLPATHPGRRLLTKRSPFFVAPRDPRCSYSVYVPTSWTPDSELPVLVAVHGTGRSVGELREGFIPFAEEHGVIVVVPLFPVGLNGPDDVDNYKTIDSGGVRFDLVVLDILEEVRHRWHARTDRVLLCGHSGGGQFANRFLYLHPDRVIAVAVGAPGSVTVLDEALDWPEGIADTERRFGIPVDPAAVARIPVLLVVGAEDDGRADLAAMGRAGRSRPEELSRLRESLAQHGSPVRMVVVPGVGHSAPGTRAPVVEFLTTQLAEAGVAPSVDQESLVSASEMPNA</sequence>
<keyword evidence="3" id="KW-1185">Reference proteome</keyword>
<dbReference type="RefSeq" id="WP_346054683.1">
    <property type="nucleotide sequence ID" value="NZ_BAABIB010000078.1"/>
</dbReference>
<dbReference type="InterPro" id="IPR029058">
    <property type="entry name" value="AB_hydrolase_fold"/>
</dbReference>
<gene>
    <name evidence="2" type="ORF">GCM10023214_42400</name>
</gene>
<organism evidence="2 3">
    <name type="scientific">Amycolatopsis dongchuanensis</name>
    <dbReference type="NCBI Taxonomy" id="1070866"/>
    <lineage>
        <taxon>Bacteria</taxon>
        <taxon>Bacillati</taxon>
        <taxon>Actinomycetota</taxon>
        <taxon>Actinomycetes</taxon>
        <taxon>Pseudonocardiales</taxon>
        <taxon>Pseudonocardiaceae</taxon>
        <taxon>Amycolatopsis</taxon>
    </lineage>
</organism>
<accession>A0ABP9QUW8</accession>
<evidence type="ECO:0008006" key="4">
    <source>
        <dbReference type="Google" id="ProtNLM"/>
    </source>
</evidence>
<dbReference type="EMBL" id="BAABIB010000078">
    <property type="protein sequence ID" value="GAA5167725.1"/>
    <property type="molecule type" value="Genomic_DNA"/>
</dbReference>
<name>A0ABP9QUW8_9PSEU</name>
<comment type="caution">
    <text evidence="2">The sequence shown here is derived from an EMBL/GenBank/DDBJ whole genome shotgun (WGS) entry which is preliminary data.</text>
</comment>
<protein>
    <recommendedName>
        <fullName evidence="4">Alpha/beta hydrolase</fullName>
    </recommendedName>
</protein>
<dbReference type="SUPFAM" id="SSF53474">
    <property type="entry name" value="alpha/beta-Hydrolases"/>
    <property type="match status" value="1"/>
</dbReference>
<dbReference type="Gene3D" id="3.40.50.1820">
    <property type="entry name" value="alpha/beta hydrolase"/>
    <property type="match status" value="1"/>
</dbReference>
<proteinExistence type="predicted"/>